<evidence type="ECO:0000313" key="2">
    <source>
        <dbReference type="EMBL" id="MDA5399490.1"/>
    </source>
</evidence>
<dbReference type="EMBL" id="JAPJZI010000001">
    <property type="protein sequence ID" value="MDA5399490.1"/>
    <property type="molecule type" value="Genomic_DNA"/>
</dbReference>
<accession>A0A9X3ZIF9</accession>
<reference evidence="2" key="1">
    <citation type="submission" date="2022-11" db="EMBL/GenBank/DDBJ databases">
        <title>Draft genome sequence of Hoeflea poritis E7-10 and Hoeflea prorocentri PM5-8, separated from scleractinian coral Porites lutea and marine dinoflagellate.</title>
        <authorList>
            <person name="Zhang G."/>
            <person name="Wei Q."/>
            <person name="Cai L."/>
        </authorList>
    </citation>
    <scope>NUCLEOTIDE SEQUENCE</scope>
    <source>
        <strain evidence="2">PM5-8</strain>
    </source>
</reference>
<comment type="caution">
    <text evidence="2">The sequence shown here is derived from an EMBL/GenBank/DDBJ whole genome shotgun (WGS) entry which is preliminary data.</text>
</comment>
<dbReference type="AlphaFoldDB" id="A0A9X3ZIF9"/>
<evidence type="ECO:0000256" key="1">
    <source>
        <dbReference type="SAM" id="SignalP"/>
    </source>
</evidence>
<organism evidence="2 3">
    <name type="scientific">Hoeflea prorocentri</name>
    <dbReference type="NCBI Taxonomy" id="1922333"/>
    <lineage>
        <taxon>Bacteria</taxon>
        <taxon>Pseudomonadati</taxon>
        <taxon>Pseudomonadota</taxon>
        <taxon>Alphaproteobacteria</taxon>
        <taxon>Hyphomicrobiales</taxon>
        <taxon>Rhizobiaceae</taxon>
        <taxon>Hoeflea</taxon>
    </lineage>
</organism>
<dbReference type="RefSeq" id="WP_267990923.1">
    <property type="nucleotide sequence ID" value="NZ_JAPJZI010000001.1"/>
</dbReference>
<evidence type="ECO:0000313" key="3">
    <source>
        <dbReference type="Proteomes" id="UP001151234"/>
    </source>
</evidence>
<gene>
    <name evidence="2" type="ORF">OQ273_12980</name>
</gene>
<sequence length="85" mass="9461">MWLKTIKCSAIALGVGLCMGSNAYADQEYDSTIEQAAIKIVMRKLGPIRGTHEINEPFSLYPPAKARSVQDGTLIQERRVRVILQ</sequence>
<feature type="chain" id="PRO_5040951501" evidence="1">
    <location>
        <begin position="26"/>
        <end position="85"/>
    </location>
</feature>
<keyword evidence="3" id="KW-1185">Reference proteome</keyword>
<proteinExistence type="predicted"/>
<feature type="signal peptide" evidence="1">
    <location>
        <begin position="1"/>
        <end position="25"/>
    </location>
</feature>
<dbReference type="Proteomes" id="UP001151234">
    <property type="component" value="Unassembled WGS sequence"/>
</dbReference>
<protein>
    <submittedName>
        <fullName evidence="2">Uncharacterized protein</fullName>
    </submittedName>
</protein>
<name>A0A9X3ZIF9_9HYPH</name>
<keyword evidence="1" id="KW-0732">Signal</keyword>